<dbReference type="EMBL" id="AMGM01000008">
    <property type="protein sequence ID" value="EKB50506.1"/>
    <property type="molecule type" value="Genomic_DNA"/>
</dbReference>
<protein>
    <recommendedName>
        <fullName evidence="2">Phosphoenolpyruvate carboxylase</fullName>
    </recommendedName>
</protein>
<dbReference type="PRINTS" id="PR00150">
    <property type="entry name" value="PEPCARBXLASE"/>
</dbReference>
<reference evidence="4 5" key="1">
    <citation type="journal article" date="2012" name="J. Bacteriol.">
        <title>Draft Genome Sequence of Cecembia lonarensis Strain LW9T, Isolated from Lonar Lake, a Haloalkaline Lake in India.</title>
        <authorList>
            <person name="Shivaji S."/>
            <person name="Ara S."/>
            <person name="Singh A."/>
            <person name="Pinnaka A.K."/>
        </authorList>
    </citation>
    <scope>NUCLEOTIDE SEQUENCE [LARGE SCALE GENOMIC DNA]</scope>
    <source>
        <strain evidence="4 5">LW9</strain>
    </source>
</reference>
<dbReference type="InterPro" id="IPR033129">
    <property type="entry name" value="PEPCASE_His_AS"/>
</dbReference>
<sequence>MTIFDKVQQDVQFLAQCFREVLEELGESELSNLLALKTSGNLKPEQIQELEAKHIQVLSIYLQLMNLVEENAAVQYRRQVSEQDGPIKIRGSWVETFTRLKDKGLSVNEISDLLSKVELTPVLTAHPTEAKRISVLELHRELYLQMVKLENSSFTKLEKNAIRENIKALIERWWKTGEVYLEKPTIQSERNNVVHYFTKVFPKALAKSDQQLKASWQLMGFDPELLRYPEQFPILQFGSWVGGDRDGHPYVTAEITAETLLTHRKNALDLLRSQIFDLGAKMTFSEIRNPIPEFFKESIEEKTKELGNHGLSAVKRNPYEPWRQFINLILLQLDNTASEIPNEDIPIYENPEALAKDLKVLRESLLAIGANRVVDELLFPVERQNQCFGFHLAKLDIRQNSTFHDKAFEQILSTTYPHLSPFNTWSEEERLSFMLNELENPRPFGVVGKSFGPEADKVLGYYRAVKNHTDLHGNDGIGTFIISMTRQVSDILMVYLYFREVGLDPAAFKVAPLFETIEDLKQSSTIMQDFLKLPFYQRVKSGLQEIMLGYSDSNKDGGILASRWNIYQTEKALTDVGNEHGLNLQFFHGMGGTISRGGGKYHRFLESMPLGSLSGKMKLTVQGETIAQQFANLLNGVYNIEMLLSGITLQTAFFDYPEKAHTFPEPALQRLADFAFSQYRTLMEHPNFVEFYGEATPIDVLEMSKIGSRPARRTGTRTLADLRAIPWVFSWNQSRFNLTGWFGIGFALEKMKKEEPELYASLKANANTWPLLRYILIQVETNVMNADAEWMKVYASKVNNPETRETILTIILEEYQKSLDEIALMFEESREKRRVSQLDNLRRRTLALNALHKLQLDNLSLWRAEKDIEPERSEVLVKKLLEITTALASGLKNTG</sequence>
<gene>
    <name evidence="4" type="primary">ppc_1</name>
    <name evidence="4" type="ORF">B879_00888</name>
</gene>
<dbReference type="AlphaFoldDB" id="K1L6W0"/>
<dbReference type="PROSITE" id="PS00393">
    <property type="entry name" value="PEPCASE_2"/>
    <property type="match status" value="1"/>
</dbReference>
<keyword evidence="4" id="KW-0670">Pyruvate</keyword>
<name>K1L6W0_CECL9</name>
<feature type="active site" evidence="3">
    <location>
        <position position="555"/>
    </location>
</feature>
<evidence type="ECO:0000313" key="4">
    <source>
        <dbReference type="EMBL" id="EKB50506.1"/>
    </source>
</evidence>
<evidence type="ECO:0000256" key="2">
    <source>
        <dbReference type="ARBA" id="ARBA00022419"/>
    </source>
</evidence>
<evidence type="ECO:0000256" key="1">
    <source>
        <dbReference type="ARBA" id="ARBA00003670"/>
    </source>
</evidence>
<dbReference type="PATRIC" id="fig|1225176.3.peg.952"/>
<keyword evidence="5" id="KW-1185">Reference proteome</keyword>
<evidence type="ECO:0000256" key="3">
    <source>
        <dbReference type="PROSITE-ProRule" id="PRU10112"/>
    </source>
</evidence>
<dbReference type="Pfam" id="PF00311">
    <property type="entry name" value="PEPcase"/>
    <property type="match status" value="1"/>
</dbReference>
<comment type="function">
    <text evidence="1">Forms oxaloacetate, a four-carbon dicarboxylic acid source for the tricarboxylic acid cycle.</text>
</comment>
<dbReference type="InterPro" id="IPR021135">
    <property type="entry name" value="PEP_COase"/>
</dbReference>
<dbReference type="GO" id="GO:0015977">
    <property type="term" value="P:carbon fixation"/>
    <property type="evidence" value="ECO:0007669"/>
    <property type="project" value="InterPro"/>
</dbReference>
<dbReference type="SUPFAM" id="SSF51621">
    <property type="entry name" value="Phosphoenolpyruvate/pyruvate domain"/>
    <property type="match status" value="1"/>
</dbReference>
<proteinExistence type="predicted"/>
<dbReference type="PANTHER" id="PTHR30523">
    <property type="entry name" value="PHOSPHOENOLPYRUVATE CARBOXYLASE"/>
    <property type="match status" value="1"/>
</dbReference>
<comment type="caution">
    <text evidence="4">The sequence shown here is derived from an EMBL/GenBank/DDBJ whole genome shotgun (WGS) entry which is preliminary data.</text>
</comment>
<dbReference type="Proteomes" id="UP000004478">
    <property type="component" value="Unassembled WGS sequence"/>
</dbReference>
<dbReference type="Gene3D" id="1.20.1440.90">
    <property type="entry name" value="Phosphoenolpyruvate/pyruvate domain"/>
    <property type="match status" value="1"/>
</dbReference>
<dbReference type="GO" id="GO:0006099">
    <property type="term" value="P:tricarboxylic acid cycle"/>
    <property type="evidence" value="ECO:0007669"/>
    <property type="project" value="InterPro"/>
</dbReference>
<dbReference type="OrthoDB" id="9768133at2"/>
<dbReference type="GO" id="GO:0008964">
    <property type="term" value="F:phosphoenolpyruvate carboxylase activity"/>
    <property type="evidence" value="ECO:0007669"/>
    <property type="project" value="InterPro"/>
</dbReference>
<dbReference type="PANTHER" id="PTHR30523:SF32">
    <property type="entry name" value="PHOSPHOENOLPYRUVATE CARBOXYLASE"/>
    <property type="match status" value="1"/>
</dbReference>
<dbReference type="InterPro" id="IPR015813">
    <property type="entry name" value="Pyrv/PenolPyrv_kinase-like_dom"/>
</dbReference>
<evidence type="ECO:0000313" key="5">
    <source>
        <dbReference type="Proteomes" id="UP000004478"/>
    </source>
</evidence>
<accession>K1L6W0</accession>
<organism evidence="4 5">
    <name type="scientific">Cecembia lonarensis (strain CCUG 58316 / KCTC 22772 / LW9)</name>
    <dbReference type="NCBI Taxonomy" id="1225176"/>
    <lineage>
        <taxon>Bacteria</taxon>
        <taxon>Pseudomonadati</taxon>
        <taxon>Bacteroidota</taxon>
        <taxon>Cytophagia</taxon>
        <taxon>Cytophagales</taxon>
        <taxon>Cyclobacteriaceae</taxon>
        <taxon>Cecembia</taxon>
    </lineage>
</organism>
<dbReference type="RefSeq" id="WP_009183932.1">
    <property type="nucleotide sequence ID" value="NZ_AMGM01000008.1"/>
</dbReference>
<dbReference type="GO" id="GO:0005829">
    <property type="term" value="C:cytosol"/>
    <property type="evidence" value="ECO:0007669"/>
    <property type="project" value="TreeGrafter"/>
</dbReference>
<keyword evidence="4" id="KW-0456">Lyase</keyword>